<dbReference type="Pfam" id="PF07690">
    <property type="entry name" value="MFS_1"/>
    <property type="match status" value="1"/>
</dbReference>
<evidence type="ECO:0000256" key="2">
    <source>
        <dbReference type="ARBA" id="ARBA00010139"/>
    </source>
</evidence>
<feature type="transmembrane region" description="Helical" evidence="8">
    <location>
        <begin position="1420"/>
        <end position="1441"/>
    </location>
</feature>
<dbReference type="PANTHER" id="PTHR42877">
    <property type="entry name" value="L-ORNITHINE N(5)-MONOOXYGENASE-RELATED"/>
    <property type="match status" value="1"/>
</dbReference>
<dbReference type="EMBL" id="JAAOAV010000074">
    <property type="protein sequence ID" value="KAF5604733.1"/>
    <property type="molecule type" value="Genomic_DNA"/>
</dbReference>
<keyword evidence="8" id="KW-1133">Transmembrane helix</keyword>
<dbReference type="GO" id="GO:0004499">
    <property type="term" value="F:N,N-dimethylaniline monooxygenase activity"/>
    <property type="evidence" value="ECO:0007669"/>
    <property type="project" value="InterPro"/>
</dbReference>
<proteinExistence type="inferred from homology"/>
<dbReference type="Pfam" id="PF00743">
    <property type="entry name" value="FMO-like"/>
    <property type="match status" value="1"/>
</dbReference>
<dbReference type="InterPro" id="IPR036259">
    <property type="entry name" value="MFS_trans_sf"/>
</dbReference>
<evidence type="ECO:0000256" key="5">
    <source>
        <dbReference type="ARBA" id="ARBA00023002"/>
    </source>
</evidence>
<keyword evidence="8" id="KW-0812">Transmembrane</keyword>
<evidence type="ECO:0000256" key="4">
    <source>
        <dbReference type="ARBA" id="ARBA00022827"/>
    </source>
</evidence>
<evidence type="ECO:0000256" key="3">
    <source>
        <dbReference type="ARBA" id="ARBA00022630"/>
    </source>
</evidence>
<feature type="transmembrane region" description="Helical" evidence="8">
    <location>
        <begin position="1453"/>
        <end position="1473"/>
    </location>
</feature>
<comment type="caution">
    <text evidence="9">The sequence shown here is derived from an EMBL/GenBank/DDBJ whole genome shotgun (WGS) entry which is preliminary data.</text>
</comment>
<keyword evidence="6" id="KW-0325">Glycoprotein</keyword>
<evidence type="ECO:0000313" key="10">
    <source>
        <dbReference type="Proteomes" id="UP000547976"/>
    </source>
</evidence>
<dbReference type="Proteomes" id="UP000547976">
    <property type="component" value="Unassembled WGS sequence"/>
</dbReference>
<evidence type="ECO:0000256" key="7">
    <source>
        <dbReference type="SAM" id="MobiDB-lite"/>
    </source>
</evidence>
<evidence type="ECO:0000313" key="9">
    <source>
        <dbReference type="EMBL" id="KAF5604733.1"/>
    </source>
</evidence>
<dbReference type="SUPFAM" id="SSF103473">
    <property type="entry name" value="MFS general substrate transporter"/>
    <property type="match status" value="1"/>
</dbReference>
<dbReference type="Gene3D" id="3.50.50.60">
    <property type="entry name" value="FAD/NAD(P)-binding domain"/>
    <property type="match status" value="2"/>
</dbReference>
<comment type="similarity">
    <text evidence="2">Belongs to the FAD-binding monooxygenase family.</text>
</comment>
<keyword evidence="3" id="KW-0285">Flavoprotein</keyword>
<accession>A0A8H5PZ35</accession>
<name>A0A8H5PZ35_GIBSU</name>
<dbReference type="Gene3D" id="1.20.1250.20">
    <property type="entry name" value="MFS general substrate transporter like domains"/>
    <property type="match status" value="1"/>
</dbReference>
<feature type="transmembrane region" description="Helical" evidence="8">
    <location>
        <begin position="1511"/>
        <end position="1536"/>
    </location>
</feature>
<evidence type="ECO:0000256" key="1">
    <source>
        <dbReference type="ARBA" id="ARBA00004141"/>
    </source>
</evidence>
<keyword evidence="4" id="KW-0274">FAD</keyword>
<evidence type="ECO:0000256" key="6">
    <source>
        <dbReference type="ARBA" id="ARBA00023180"/>
    </source>
</evidence>
<feature type="transmembrane region" description="Helical" evidence="8">
    <location>
        <begin position="1682"/>
        <end position="1699"/>
    </location>
</feature>
<gene>
    <name evidence="9" type="ORF">FSUBG_6711</name>
</gene>
<dbReference type="GeneID" id="59319657"/>
<dbReference type="GO" id="GO:0050660">
    <property type="term" value="F:flavin adenine dinucleotide binding"/>
    <property type="evidence" value="ECO:0007669"/>
    <property type="project" value="InterPro"/>
</dbReference>
<dbReference type="SUPFAM" id="SSF51905">
    <property type="entry name" value="FAD/NAD(P)-binding domain"/>
    <property type="match status" value="3"/>
</dbReference>
<dbReference type="GO" id="GO:0050661">
    <property type="term" value="F:NADP binding"/>
    <property type="evidence" value="ECO:0007669"/>
    <property type="project" value="InterPro"/>
</dbReference>
<feature type="transmembrane region" description="Helical" evidence="8">
    <location>
        <begin position="1617"/>
        <end position="1638"/>
    </location>
</feature>
<feature type="compositionally biased region" description="Polar residues" evidence="7">
    <location>
        <begin position="1717"/>
        <end position="1727"/>
    </location>
</feature>
<dbReference type="OrthoDB" id="74360at2759"/>
<feature type="transmembrane region" description="Helical" evidence="8">
    <location>
        <begin position="1542"/>
        <end position="1564"/>
    </location>
</feature>
<keyword evidence="5" id="KW-0560">Oxidoreductase</keyword>
<keyword evidence="8" id="KW-0472">Membrane</keyword>
<evidence type="ECO:0000256" key="8">
    <source>
        <dbReference type="SAM" id="Phobius"/>
    </source>
</evidence>
<dbReference type="GO" id="GO:0016020">
    <property type="term" value="C:membrane"/>
    <property type="evidence" value="ECO:0007669"/>
    <property type="project" value="UniProtKB-SubCell"/>
</dbReference>
<dbReference type="InterPro" id="IPR036188">
    <property type="entry name" value="FAD/NAD-bd_sf"/>
</dbReference>
<sequence>MSILLRGVPEDDYGIVRKYPEAKPGVWLHLSNKDYDWPTSTIYGKEWPLLQYSAAAGMVILEIQERLMDFLVKCCYRILHEIEPHNLFGDVYPVQAEPELPSNTQTEGLQTSLLEITFEAPYRVPTRLKFANLEKLFAAKAAAAEDHIWAMREDPNYFAEQISDMYDHVILVGETREHKNKWGAAIGQVLADAYTMLEFFTEAHRITKRLCELQERYASVVSPIKKLPDEYNNQIRHFLSFVLTLRDNIFLSKLLFLVKRSPPFRTAFNLWRSRAENRDRPLTYNEQFLLKWVVSHLFYAKGMFHDTHDVVADIFAMNMVMNDLELLAERDKTIRDLLSPTALAMMGDLAIIIQTLHALERFRPWSQGFAGKLGEEATDCSVNIIKARLDILRQIHEAFESSPAPDLLPFFENNLGKFTYPEHRRRNKENVEMMRRAESNLDAFWARADQYLYERTKSMNDSILMELLKSPRVLQRTPEWVEPTKEKKKVLNIEQPLSTFFFGLSNDERDTKASGRLSVKPTKAKLKTRGTTTEATEADEAPTEAMAEVVLEDLKPVFKVDRRALRTFRILFYDPDVTSTPGEVPWNDFLHALTSVGLAAEKLRESELSHVAVESAPAEKSTPITQTKDRAPTTIRDGPDVDETSPYHNPRLKLVDRFVDEPRPLRVGVIGAGLAGITAGILLPAKVPGIKLTIYEKNADVAGTWFENVYPGVRCDIASHVYQSTFAPKTDWSDKYAPGHEIREYWQSVARKFDVYKYVKLNTRVEGTTWDDEEGVWITKLRNVKTGEETVEKNEFILTSIGRFNDWKLPDYPGISEYKGHLRHASNWSTDFDPKDKTVAVIGNGASGIQVTANLQPIVKRLDHYARNKTWIAASWAGEERKIEAQPYTEEEKKKWAEDPDEYLAFRKDLESLYWTRFDSFFRNSESNQKLREAFIDIMEKRLVKKPELLEHIVPDFSPNCRRLTPGPGYLEAITEDNVEYIRTRIKRFTETGIETEDGKRRDVDAVICATGANVDMVPAFPIRAHGQELSNLWKADGTYGYPYTYFGLGTPGFPNLLFVHGPQATGPSGTVPHSVETQLTYFAKVLRKVSRQGIKSLSPSKQAADDFVEYSDAFFAKTVLTDKCSSWYNGGRPGARIHGLWPGSAGHITFVRQEPRWEDWEYKYIGDSKNRFAHYLGNGWTKRETDIEADQTPYLQRPDKIDLRDIHEKCVTEDRSKRDCASEENISSLEPDTHRDSGERNAATDLLFCLNFLQFKQDHLDKMTVVENRHADSEVAAPPKDQLLPVKWYRSTFFNITVLGLCNLSAPGIWVAMNSLGAGGAASPKLINAANALTFCLMVVSCYFSSTMVRYIGIKGALIFGTLGYAPYAAGLYTNNRFGTEWLVLVGAALCGISAGVFWMAEAAIAIAYPEPWNRGKALGYWLTYRLSGQILGGAINLGLNADRNEAGKVSYTVYLIFIALQAVGPFVALLLSKPHQVQRKDGVTVKLEIDKLPSFELKETARLFFTKKFLLVVLFIGQAVFAESVFFTYLALWFSVRSRALGSFLGGIVAVTAGNILGAWLDRTKVSLRFRTRSSFAFLATLQGACWIWATVLVTRFRETRPTYDWVDSGFGHSFAIFLFLTLSFQLNYLFLYFVIHHLANTQDEIIRFSALLRGTESAWQALSYGITSLPLFAEVGGVYFNFALWGLSIFPAWLVLKDFGSHAAPSLESPIQEVDSQNYGSNSGEDSDVKKH</sequence>
<dbReference type="InterPro" id="IPR051209">
    <property type="entry name" value="FAD-bind_Monooxygenase_sf"/>
</dbReference>
<feature type="transmembrane region" description="Helical" evidence="8">
    <location>
        <begin position="1576"/>
        <end position="1597"/>
    </location>
</feature>
<dbReference type="InterPro" id="IPR011701">
    <property type="entry name" value="MFS"/>
</dbReference>
<dbReference type="InterPro" id="IPR020946">
    <property type="entry name" value="Flavin_mOase-like"/>
</dbReference>
<dbReference type="GO" id="GO:0022857">
    <property type="term" value="F:transmembrane transporter activity"/>
    <property type="evidence" value="ECO:0007669"/>
    <property type="project" value="InterPro"/>
</dbReference>
<reference evidence="9 10" key="1">
    <citation type="submission" date="2020-05" db="EMBL/GenBank/DDBJ databases">
        <title>Identification and distribution of gene clusters putatively required for synthesis of sphingolipid metabolism inhibitors in phylogenetically diverse species of the filamentous fungus Fusarium.</title>
        <authorList>
            <person name="Kim H.-S."/>
            <person name="Busman M."/>
            <person name="Brown D.W."/>
            <person name="Divon H."/>
            <person name="Uhlig S."/>
            <person name="Proctor R.H."/>
        </authorList>
    </citation>
    <scope>NUCLEOTIDE SEQUENCE [LARGE SCALE GENOMIC DNA]</scope>
    <source>
        <strain evidence="9 10">NRRL 66333</strain>
    </source>
</reference>
<organism evidence="9 10">
    <name type="scientific">Gibberella subglutinans</name>
    <name type="common">Fusarium subglutinans</name>
    <dbReference type="NCBI Taxonomy" id="42677"/>
    <lineage>
        <taxon>Eukaryota</taxon>
        <taxon>Fungi</taxon>
        <taxon>Dikarya</taxon>
        <taxon>Ascomycota</taxon>
        <taxon>Pezizomycotina</taxon>
        <taxon>Sordariomycetes</taxon>
        <taxon>Hypocreomycetidae</taxon>
        <taxon>Hypocreales</taxon>
        <taxon>Nectriaceae</taxon>
        <taxon>Fusarium</taxon>
        <taxon>Fusarium fujikuroi species complex</taxon>
    </lineage>
</organism>
<comment type="subcellular location">
    <subcellularLocation>
        <location evidence="1">Membrane</location>
        <topology evidence="1">Multi-pass membrane protein</topology>
    </subcellularLocation>
</comment>
<keyword evidence="10" id="KW-1185">Reference proteome</keyword>
<dbReference type="PANTHER" id="PTHR42877:SF6">
    <property type="entry name" value="MONOOXYGENASE, PUTATIVE (AFU_ORTHOLOGUE AFUA_3G15050)-RELATED"/>
    <property type="match status" value="1"/>
</dbReference>
<feature type="transmembrane region" description="Helical" evidence="8">
    <location>
        <begin position="1383"/>
        <end position="1408"/>
    </location>
</feature>
<dbReference type="RefSeq" id="XP_036537748.1">
    <property type="nucleotide sequence ID" value="XM_036684939.1"/>
</dbReference>
<feature type="transmembrane region" description="Helical" evidence="8">
    <location>
        <begin position="1326"/>
        <end position="1345"/>
    </location>
</feature>
<feature type="region of interest" description="Disordered" evidence="7">
    <location>
        <begin position="614"/>
        <end position="647"/>
    </location>
</feature>
<feature type="transmembrane region" description="Helical" evidence="8">
    <location>
        <begin position="1352"/>
        <end position="1371"/>
    </location>
</feature>
<feature type="region of interest" description="Disordered" evidence="7">
    <location>
        <begin position="1714"/>
        <end position="1735"/>
    </location>
</feature>
<protein>
    <submittedName>
        <fullName evidence="9">DUF895 domain protein</fullName>
    </submittedName>
</protein>